<evidence type="ECO:0000313" key="1">
    <source>
        <dbReference type="Proteomes" id="UP000887581"/>
    </source>
</evidence>
<protein>
    <submittedName>
        <fullName evidence="2">Uncharacterized protein</fullName>
    </submittedName>
</protein>
<evidence type="ECO:0000313" key="2">
    <source>
        <dbReference type="WBParaSite" id="sdigi.contig17.g1601.t1"/>
    </source>
</evidence>
<dbReference type="AlphaFoldDB" id="A0A915PNL4"/>
<organism evidence="1 2">
    <name type="scientific">Setaria digitata</name>
    <dbReference type="NCBI Taxonomy" id="48799"/>
    <lineage>
        <taxon>Eukaryota</taxon>
        <taxon>Metazoa</taxon>
        <taxon>Ecdysozoa</taxon>
        <taxon>Nematoda</taxon>
        <taxon>Chromadorea</taxon>
        <taxon>Rhabditida</taxon>
        <taxon>Spirurina</taxon>
        <taxon>Spiruromorpha</taxon>
        <taxon>Filarioidea</taxon>
        <taxon>Setariidae</taxon>
        <taxon>Setaria</taxon>
    </lineage>
</organism>
<reference evidence="2" key="1">
    <citation type="submission" date="2022-11" db="UniProtKB">
        <authorList>
            <consortium name="WormBaseParasite"/>
        </authorList>
    </citation>
    <scope>IDENTIFICATION</scope>
</reference>
<proteinExistence type="predicted"/>
<accession>A0A915PNL4</accession>
<keyword evidence="1" id="KW-1185">Reference proteome</keyword>
<name>A0A915PNL4_9BILA</name>
<sequence>MLVVTVPVGKCPLSLRPSFSMVLLLGVRQYQPNQHKKKRHPGFSIGRLVVAVEDETDRACRFENAVALGCVQMRFQSQLSIIESLRLLMTVTGGGFLTDSTGSGFQVQWK</sequence>
<dbReference type="WBParaSite" id="sdigi.contig17.g1601.t1">
    <property type="protein sequence ID" value="sdigi.contig17.g1601.t1"/>
    <property type="gene ID" value="sdigi.contig17.g1601"/>
</dbReference>
<dbReference type="Proteomes" id="UP000887581">
    <property type="component" value="Unplaced"/>
</dbReference>